<evidence type="ECO:0000256" key="2">
    <source>
        <dbReference type="ARBA" id="ARBA00013056"/>
    </source>
</evidence>
<sequence length="126" mass="14085">MRAVLQRVSKAGVTVDGQVVGRIGKGLCILLGISVDDGPQDVDYMVRKILTVRVFEGEDGQMWRRSVKDLDLDILCVSQFTLWGVTNKGNKPDFHLAMKTESAREMYDSFLIKLGQAYHPGKIKSK</sequence>
<dbReference type="NCBIfam" id="TIGR00256">
    <property type="entry name" value="D-aminoacyl-tRNA deacylase"/>
    <property type="match status" value="1"/>
</dbReference>
<evidence type="ECO:0000313" key="7">
    <source>
        <dbReference type="EMBL" id="OZJ05412.1"/>
    </source>
</evidence>
<dbReference type="Proteomes" id="UP000242875">
    <property type="component" value="Unassembled WGS sequence"/>
</dbReference>
<dbReference type="GO" id="GO:0106026">
    <property type="term" value="F:Gly-tRNA(Ala) deacylase activity"/>
    <property type="evidence" value="ECO:0007669"/>
    <property type="project" value="RHEA"/>
</dbReference>
<evidence type="ECO:0000256" key="4">
    <source>
        <dbReference type="ARBA" id="ARBA00047676"/>
    </source>
</evidence>
<dbReference type="AlphaFoldDB" id="A0A261Y4A2"/>
<dbReference type="EMBL" id="MVBO01000016">
    <property type="protein sequence ID" value="OZJ05412.1"/>
    <property type="molecule type" value="Genomic_DNA"/>
</dbReference>
<dbReference type="InterPro" id="IPR003732">
    <property type="entry name" value="Daa-tRNA_deacyls_DTD"/>
</dbReference>
<evidence type="ECO:0000256" key="5">
    <source>
        <dbReference type="ARBA" id="ARBA00048018"/>
    </source>
</evidence>
<comment type="caution">
    <text evidence="7">The sequence shown here is derived from an EMBL/GenBank/DDBJ whole genome shotgun (WGS) entry which is preliminary data.</text>
</comment>
<comment type="catalytic activity">
    <reaction evidence="5">
        <text>a D-aminoacyl-tRNA + H2O = a tRNA + a D-alpha-amino acid + H(+)</text>
        <dbReference type="Rhea" id="RHEA:13953"/>
        <dbReference type="Rhea" id="RHEA-COMP:10123"/>
        <dbReference type="Rhea" id="RHEA-COMP:10124"/>
        <dbReference type="ChEBI" id="CHEBI:15377"/>
        <dbReference type="ChEBI" id="CHEBI:15378"/>
        <dbReference type="ChEBI" id="CHEBI:59871"/>
        <dbReference type="ChEBI" id="CHEBI:78442"/>
        <dbReference type="ChEBI" id="CHEBI:79333"/>
        <dbReference type="EC" id="3.1.1.96"/>
    </reaction>
</comment>
<keyword evidence="6" id="KW-0820">tRNA-binding</keyword>
<dbReference type="SUPFAM" id="SSF69500">
    <property type="entry name" value="DTD-like"/>
    <property type="match status" value="1"/>
</dbReference>
<organism evidence="7 8">
    <name type="scientific">Bifiguratus adelaidae</name>
    <dbReference type="NCBI Taxonomy" id="1938954"/>
    <lineage>
        <taxon>Eukaryota</taxon>
        <taxon>Fungi</taxon>
        <taxon>Fungi incertae sedis</taxon>
        <taxon>Mucoromycota</taxon>
        <taxon>Mucoromycotina</taxon>
        <taxon>Endogonomycetes</taxon>
        <taxon>Endogonales</taxon>
        <taxon>Endogonales incertae sedis</taxon>
        <taxon>Bifiguratus</taxon>
    </lineage>
</organism>
<gene>
    <name evidence="7" type="ORF">BZG36_02001</name>
</gene>
<dbReference type="GO" id="GO:0051500">
    <property type="term" value="F:D-tyrosyl-tRNA(Tyr) deacylase activity"/>
    <property type="evidence" value="ECO:0007669"/>
    <property type="project" value="TreeGrafter"/>
</dbReference>
<keyword evidence="6" id="KW-0694">RNA-binding</keyword>
<dbReference type="Pfam" id="PF02580">
    <property type="entry name" value="Tyr_Deacylase"/>
    <property type="match status" value="1"/>
</dbReference>
<name>A0A261Y4A2_9FUNG</name>
<protein>
    <recommendedName>
        <fullName evidence="3 6">D-aminoacyl-tRNA deacylase</fullName>
        <ecNumber evidence="2 6">3.1.1.96</ecNumber>
    </recommendedName>
</protein>
<comment type="subcellular location">
    <subcellularLocation>
        <location evidence="6">Cytoplasm</location>
    </subcellularLocation>
</comment>
<dbReference type="GO" id="GO:0000049">
    <property type="term" value="F:tRNA binding"/>
    <property type="evidence" value="ECO:0007669"/>
    <property type="project" value="UniProtKB-KW"/>
</dbReference>
<dbReference type="Gene3D" id="3.50.80.10">
    <property type="entry name" value="D-tyrosyl-tRNA(Tyr) deacylase"/>
    <property type="match status" value="1"/>
</dbReference>
<dbReference type="PANTHER" id="PTHR10472:SF5">
    <property type="entry name" value="D-AMINOACYL-TRNA DEACYLASE 1"/>
    <property type="match status" value="1"/>
</dbReference>
<accession>A0A261Y4A2</accession>
<reference evidence="7 8" key="1">
    <citation type="journal article" date="2017" name="Mycologia">
        <title>Bifiguratus adelaidae, gen. et sp. nov., a new member of Mucoromycotina in endophytic and soil-dwelling habitats.</title>
        <authorList>
            <person name="Torres-Cruz T.J."/>
            <person name="Billingsley Tobias T.L."/>
            <person name="Almatruk M."/>
            <person name="Hesse C."/>
            <person name="Kuske C.R."/>
            <person name="Desiro A."/>
            <person name="Benucci G.M."/>
            <person name="Bonito G."/>
            <person name="Stajich J.E."/>
            <person name="Dunlap C."/>
            <person name="Arnold A.E."/>
            <person name="Porras-Alfaro A."/>
        </authorList>
    </citation>
    <scope>NUCLEOTIDE SEQUENCE [LARGE SCALE GENOMIC DNA]</scope>
    <source>
        <strain evidence="7 8">AZ0501</strain>
    </source>
</reference>
<dbReference type="OrthoDB" id="275783at2759"/>
<comment type="catalytic activity">
    <reaction evidence="4">
        <text>glycyl-tRNA(Ala) + H2O = tRNA(Ala) + glycine + H(+)</text>
        <dbReference type="Rhea" id="RHEA:53744"/>
        <dbReference type="Rhea" id="RHEA-COMP:9657"/>
        <dbReference type="Rhea" id="RHEA-COMP:13640"/>
        <dbReference type="ChEBI" id="CHEBI:15377"/>
        <dbReference type="ChEBI" id="CHEBI:15378"/>
        <dbReference type="ChEBI" id="CHEBI:57305"/>
        <dbReference type="ChEBI" id="CHEBI:78442"/>
        <dbReference type="ChEBI" id="CHEBI:78522"/>
        <dbReference type="EC" id="3.1.1.96"/>
    </reaction>
</comment>
<proteinExistence type="inferred from homology"/>
<dbReference type="InterPro" id="IPR023509">
    <property type="entry name" value="DTD-like_sf"/>
</dbReference>
<evidence type="ECO:0000256" key="6">
    <source>
        <dbReference type="RuleBase" id="RU003470"/>
    </source>
</evidence>
<keyword evidence="6" id="KW-0378">Hydrolase</keyword>
<dbReference type="EC" id="3.1.1.96" evidence="2 6"/>
<evidence type="ECO:0000313" key="8">
    <source>
        <dbReference type="Proteomes" id="UP000242875"/>
    </source>
</evidence>
<evidence type="ECO:0000256" key="1">
    <source>
        <dbReference type="ARBA" id="ARBA00009673"/>
    </source>
</evidence>
<comment type="similarity">
    <text evidence="1 6">Belongs to the DTD family.</text>
</comment>
<dbReference type="GO" id="GO:0005737">
    <property type="term" value="C:cytoplasm"/>
    <property type="evidence" value="ECO:0007669"/>
    <property type="project" value="UniProtKB-SubCell"/>
</dbReference>
<evidence type="ECO:0000256" key="3">
    <source>
        <dbReference type="ARBA" id="ARBA00020007"/>
    </source>
</evidence>
<dbReference type="PANTHER" id="PTHR10472">
    <property type="entry name" value="D-TYROSYL-TRNA TYR DEACYLASE"/>
    <property type="match status" value="1"/>
</dbReference>
<keyword evidence="6" id="KW-0963">Cytoplasm</keyword>
<dbReference type="FunFam" id="3.50.80.10:FF:000001">
    <property type="entry name" value="D-aminoacyl-tRNA deacylase"/>
    <property type="match status" value="1"/>
</dbReference>
<keyword evidence="8" id="KW-1185">Reference proteome</keyword>